<keyword evidence="1" id="KW-0433">Leucine-rich repeat</keyword>
<evidence type="ECO:0000313" key="6">
    <source>
        <dbReference type="Proteomes" id="UP000306102"/>
    </source>
</evidence>
<evidence type="ECO:0000259" key="4">
    <source>
        <dbReference type="Pfam" id="PF20160"/>
    </source>
</evidence>
<dbReference type="Pfam" id="PF20160">
    <property type="entry name" value="C-JID"/>
    <property type="match status" value="1"/>
</dbReference>
<feature type="region of interest" description="Disordered" evidence="3">
    <location>
        <begin position="253"/>
        <end position="275"/>
    </location>
</feature>
<dbReference type="EMBL" id="SDRB02013334">
    <property type="protein sequence ID" value="THF95203.1"/>
    <property type="molecule type" value="Genomic_DNA"/>
</dbReference>
<comment type="caution">
    <text evidence="5">The sequence shown here is derived from an EMBL/GenBank/DDBJ whole genome shotgun (WGS) entry which is preliminary data.</text>
</comment>
<proteinExistence type="predicted"/>
<accession>A0A4S4D0G9</accession>
<reference evidence="5 6" key="1">
    <citation type="journal article" date="2018" name="Proc. Natl. Acad. Sci. U.S.A.">
        <title>Draft genome sequence of Camellia sinensis var. sinensis provides insights into the evolution of the tea genome and tea quality.</title>
        <authorList>
            <person name="Wei C."/>
            <person name="Yang H."/>
            <person name="Wang S."/>
            <person name="Zhao J."/>
            <person name="Liu C."/>
            <person name="Gao L."/>
            <person name="Xia E."/>
            <person name="Lu Y."/>
            <person name="Tai Y."/>
            <person name="She G."/>
            <person name="Sun J."/>
            <person name="Cao H."/>
            <person name="Tong W."/>
            <person name="Gao Q."/>
            <person name="Li Y."/>
            <person name="Deng W."/>
            <person name="Jiang X."/>
            <person name="Wang W."/>
            <person name="Chen Q."/>
            <person name="Zhang S."/>
            <person name="Li H."/>
            <person name="Wu J."/>
            <person name="Wang P."/>
            <person name="Li P."/>
            <person name="Shi C."/>
            <person name="Zheng F."/>
            <person name="Jian J."/>
            <person name="Huang B."/>
            <person name="Shan D."/>
            <person name="Shi M."/>
            <person name="Fang C."/>
            <person name="Yue Y."/>
            <person name="Li F."/>
            <person name="Li D."/>
            <person name="Wei S."/>
            <person name="Han B."/>
            <person name="Jiang C."/>
            <person name="Yin Y."/>
            <person name="Xia T."/>
            <person name="Zhang Z."/>
            <person name="Bennetzen J.L."/>
            <person name="Zhao S."/>
            <person name="Wan X."/>
        </authorList>
    </citation>
    <scope>NUCLEOTIDE SEQUENCE [LARGE SCALE GENOMIC DNA]</scope>
    <source>
        <strain evidence="6">cv. Shuchazao</strain>
        <tissue evidence="5">Leaf</tissue>
    </source>
</reference>
<feature type="compositionally biased region" description="Basic and acidic residues" evidence="3">
    <location>
        <begin position="253"/>
        <end position="263"/>
    </location>
</feature>
<gene>
    <name evidence="5" type="ORF">TEA_023652</name>
</gene>
<protein>
    <recommendedName>
        <fullName evidence="4">C-JID domain-containing protein</fullName>
    </recommendedName>
</protein>
<evidence type="ECO:0000256" key="3">
    <source>
        <dbReference type="SAM" id="MobiDB-lite"/>
    </source>
</evidence>
<dbReference type="STRING" id="542762.A0A4S4D0G9"/>
<evidence type="ECO:0000256" key="2">
    <source>
        <dbReference type="ARBA" id="ARBA00022737"/>
    </source>
</evidence>
<dbReference type="AlphaFoldDB" id="A0A4S4D0G9"/>
<organism evidence="5 6">
    <name type="scientific">Camellia sinensis var. sinensis</name>
    <name type="common">China tea</name>
    <dbReference type="NCBI Taxonomy" id="542762"/>
    <lineage>
        <taxon>Eukaryota</taxon>
        <taxon>Viridiplantae</taxon>
        <taxon>Streptophyta</taxon>
        <taxon>Embryophyta</taxon>
        <taxon>Tracheophyta</taxon>
        <taxon>Spermatophyta</taxon>
        <taxon>Magnoliopsida</taxon>
        <taxon>eudicotyledons</taxon>
        <taxon>Gunneridae</taxon>
        <taxon>Pentapetalae</taxon>
        <taxon>asterids</taxon>
        <taxon>Ericales</taxon>
        <taxon>Theaceae</taxon>
        <taxon>Camellia</taxon>
    </lineage>
</organism>
<dbReference type="Proteomes" id="UP000306102">
    <property type="component" value="Unassembled WGS sequence"/>
</dbReference>
<keyword evidence="2" id="KW-0677">Repeat</keyword>
<keyword evidence="6" id="KW-1185">Reference proteome</keyword>
<name>A0A4S4D0G9_CAMSN</name>
<feature type="domain" description="C-JID" evidence="4">
    <location>
        <begin position="41"/>
        <end position="131"/>
    </location>
</feature>
<evidence type="ECO:0000313" key="5">
    <source>
        <dbReference type="EMBL" id="THF95203.1"/>
    </source>
</evidence>
<evidence type="ECO:0000256" key="1">
    <source>
        <dbReference type="ARBA" id="ARBA00022614"/>
    </source>
</evidence>
<dbReference type="InterPro" id="IPR045344">
    <property type="entry name" value="C-JID"/>
</dbReference>
<sequence length="324" mass="36200">MFDNGHVDGGCGGLSLGNRCGMCSPIIRRQEDLLTVAHDLHQSRGCWISFQLPPHWFNSSFLGFAFAAVGISNKYKPLLIAMRFKRLGTQRIITKCSKRQITSLPAVDFGNLPVRYVSRSEFLRNVEADMEQLNEDGIEFQACLFGVCRNSSSGEYQLALKAAERYCFGENGWAGKNFVEVALMLSGMGSSSMDVFRMAKAKVRMMKQKGSDQTESYWSNLWGKPRDYQNTGGSEGESTKSSCSILKMERALEKGRTHKRKEEEQQEDQELERITDPKIDLELSCKDSNDVCNPELNLLHGLNMGSAQISSGTPNDYAISSVLQ</sequence>